<feature type="compositionally biased region" description="Basic and acidic residues" evidence="2">
    <location>
        <begin position="773"/>
        <end position="797"/>
    </location>
</feature>
<sequence length="3424" mass="387729">MMEHVQEESNCSMSVSLDLYSDILTEDVKYRENTFDELQNKFEEAQRKIASLENELATQQTLVHEYFKKNCTLESNISSLFNTAKRELHRKNNEIEELRNSTPRRHWNVTSQKVQKFSVHGGKSARLTPDSETDAAIFFSQANKQQAYDNEQSSISYRLRIMSEDICKTDHILSSSPPSRENRSKHSGKRHSQDRTLRADECNEVCDSSSSGRLKSRVKRRLSDEDIQNRSKRFRHESSRDATYDYARKLVKRSKKDITRRCESVERSLSSIRANVQRARDLEQENKHKTRDSDTESDRHYHRKAERISDRDKDIKIRKDESECSEVQIQSHRKSDRSPERGPLVVYDLREKLRLARQQKERGVGNTDRDAIKIIIQTPDKDLRGRSQKSDVNKLAETNKTVVKERKLSGDFVTVKRNSRYEEYQKDDHPLRTTRNFNTSEVDTEDLTDNSEKDDDSVKVTCKDYTVKRLEDDVLSSQFKNANKLDPLNNTCQYVINKQLVNIEKDFVSGTACEKHIHEKDKGFPDSHKDVHNLKGTEIHGLKSLQVEYNPGLEPNRESLKGASFNSDCVIADNTDGVIGEEYKKVEQLLAATSESVNDQVIVITSHEISKTSDEENKDTTYSDKEKKDTTDFSKENKDTTYSGKEKKETIYSNKENIDTTDFIKDDKDIDSNMENKDITKLDKQNMGITDFSKDNKDTDSNTENEATTDSTKKDKNTANLHKETQHTTDSTKKNKDTTYSSEDNKDTTDSGKKNKDTTYSSKKKKNTTDSSEENKDTTDLCKENKDTTDSYKETKDTTYSCKGNKDSSDLKMRNKDTIDLHRDSKDTYSGKDNKDLNLENKSITYSDKDKKCNTDSFMQNNEKSDSGRKNKDKMYRGNLNKTDSDMYHKNKTGLSNDKQKQTVKELSTNEVSRNVEVASLEQQAHKKDQGEKPLNNKEHSQDREQFGTSTAKKEKASIAKGTVKKLADEKSKSVAKLVHSEQTCGSLKENYPALEHFQDAAIECQQVCDKPLHNVSSKIDKASRGKHLGKVVSPAVQEVTYFDSGNLSNKDSISGEKKKNIVQELERRISTRKKPVTVMNWIVNSADVNVECNKGKLSKDRTSSPDNCAESVQLRRSVRNKEKCLESQGKEIKKPDIIEKSTHKNGKDGKEGENRCKSKEKGGKSFNTYLDCRMRGDSVKKKQANKITLKDDKDAISTMEDSLFMGNSNTNIRSNERNLVENSALMLLSPFKESVSADNSVVSKTAKITETISVVSSSDIIQKEVLEKSGVQKSKTNNGYTSPVLRESDKTDQILIGGSNPANWGNQRCFVTSETEYEFDSDTQSPHQGIYTYSPGSRYNRQMSVNRSGTTTRSIISSKPSSFAKICSSETDVEKSDRTDSGQSGDTSEMNSQAIVISDVEGSHSVDLIDYVSKQIEVEISKSPVALLPILPMQRMQNRIETVKRPDLPWKVKEPSGNKTNKYEEVVFDHTAVASMEGYFPKNSGDGEKNFDPSKEEEKLNTKNASGKPCEKFTEQKSSTNAEKRSFDNTTDNHGFVNKSTTKTCTNTSTALSLEKPDSRATEREFLPYKSLDCKRKLMEGTQRYISLESSTPELQTSLEKKSEKVKKFERPRQTSTFQISPVINSHSTDTSMESPVLSVSRTSNISQTSNRSGLLLDLLGEVSQEIIYLESSKKKAREKMIKKSKEETHSDYLLSNDKRDKASSSLNMSCDSSCYLASSSLDESNSPDKSLGTNCILEPSESISRISGLPFLFEDLDGGSNANKTTSHEQFQLEKEVDFNEKSVKIENDNKNSSPMTSSVQPEKGSYSETVKRDLETCLFGNVSSSSEDSQFFQITDVKCEQEDKGFTKDDNNAAGVSNAEIIDVNSLGQSNFGISLSKLSSEEKTIIMSTSKEDSSFDIYASIPNTSANLLRENFYIIEDEMITFEIPDQSQSHADHHARGIFSDGPVGDKSTAVEFLLSEKDTASQIRNDSPLKRSVALEEHCMEASMEESPVKGGSTVPILNQNAEGSHNSNVMKDTERKILLTPSPVKEHKSGACHHQLVTENLSAKFEKVSFSPRRQQELNDNKSQYTEYPFLMIVSPGKPCAQSSEKQCNILSMKSPMKPDNYSLDCLHGVTSPNKTNSPVIEKIVVNNFNVLPVLGSAQLMAEHENSGNVILHSHIDIISPGKISSARCNFNMERENTCSNDKSFSEHFGCKVHLGVRNEDKVVMPGNSVVQHCQTIGTVMQSSIIGDISSLPEKGNDEHTFRKAHSSNTCPGKSREFVKTITGEKFSKNGHPVITRKSRLRHKPSASKSVKSLIEAISNNSVKPGTPGEFDSQRRTRAQSLRTMETKNVIVSDVLHMQKNHSPVKVCHMSFQNKEMMESPQYFLINNSENKTELNMPSSNKKSKKSNRKQCTVENDIEKMEQSCGNERHTKSNEFSSRSPKGKISSADILECTENLRHSLDKPAGGFPNCLMNNISDICELQVEVYSENKLRSRSEPVNSELKAKEETCAMENRSKGPEKTCTNAEISAQIPHTSSPQRKRKESVVIFGNELSLHASEESLLNLVDPEIEKIHNERDSKMRLSKQADKGPNTEPALDTVSQKGPTVRGKKYRKVNSSKVSPEKEKNSGKSFSKRRKSNSKEDLQISLTSPWKDLRSSPRRSQILLSPQPCRDQVVGTSSARKRILQSPDKLSDNKIAMTSTKNTDRSAEKQTDNTFADISVKKSNLPKNKSSAKMLKNSHQSGNMGNDLEASDQFRDGEASDQFRDGRSKVSPYKKSSTLSTSLSSSMHCWTSPRMKKMKLLEEVFKSEDSRSPGKNPPPDRQNEKVMESNEFCAAQDQERQNETISGLQKSCSKKKLPQKGFAELTKKDESPQPKRMIPLPVNKESVLTDASHQIHVFANLEQVKSADSVARKISIPVTIKDDKNTEMEDQITASQMEPIQSSTVKEHQLLLEPVKRKRKLERCSIMVCNIVPQDAKTKYTIHESALTKNIMYVEMNYDGDAEKLDRIVLHRETDSKYNEKQLETQSRAKKIESSKERTVDSVRNRHIRPYGMDRVEYDVFDSGDQAENEFVKKIDGVKVLREEKLVLGQDERTDVEDDWDSIGDENDMKKDEDQHKEMNDSLETDEKNSPDTCAKESESDNDYYNDFYDNKESERVNLGVGKEFYVVPDDDNSDELDDLEEGEISLDADDTLNETLQSDKDAYVYGSEVRVPREKQAVHQNNVSSGDLAREDRERKNLVHQSRFSNKDSYHRSKQERKDDHSNMKQESIIVDKRLKSSLTKSERKISQRRSESLSKERSPKQRSSLSKSKSPSSGKKYLQRRSRTPQQRLSLSSESKSRSSEFRDRRSLFSRSRSKDRHRSRERCMLGSQKEHISPRSRRSRRHRSRDSPQRRVLTPERWTTRRRKSKEPLSSRGKSPVRFFGSSRNKTFPT</sequence>
<feature type="compositionally biased region" description="Basic residues" evidence="2">
    <location>
        <begin position="3345"/>
        <end position="3354"/>
    </location>
</feature>
<gene>
    <name evidence="3" type="ORF">CHS0354_034164</name>
</gene>
<reference evidence="3" key="1">
    <citation type="journal article" date="2021" name="Genome Biol. Evol.">
        <title>A High-Quality Reference Genome for a Parasitic Bivalve with Doubly Uniparental Inheritance (Bivalvia: Unionida).</title>
        <authorList>
            <person name="Smith C.H."/>
        </authorList>
    </citation>
    <scope>NUCLEOTIDE SEQUENCE</scope>
    <source>
        <strain evidence="3">CHS0354</strain>
    </source>
</reference>
<feature type="compositionally biased region" description="Basic and acidic residues" evidence="2">
    <location>
        <begin position="3237"/>
        <end position="3292"/>
    </location>
</feature>
<comment type="caution">
    <text evidence="3">The sequence shown here is derived from an EMBL/GenBank/DDBJ whole genome shotgun (WGS) entry which is preliminary data.</text>
</comment>
<keyword evidence="4" id="KW-1185">Reference proteome</keyword>
<feature type="compositionally biased region" description="Polar residues" evidence="2">
    <location>
        <begin position="1382"/>
        <end position="1392"/>
    </location>
</feature>
<feature type="compositionally biased region" description="Low complexity" evidence="2">
    <location>
        <begin position="2767"/>
        <end position="2777"/>
    </location>
</feature>
<feature type="compositionally biased region" description="Basic and acidic residues" evidence="2">
    <location>
        <begin position="711"/>
        <end position="757"/>
    </location>
</feature>
<keyword evidence="1" id="KW-0175">Coiled coil</keyword>
<feature type="region of interest" description="Disordered" evidence="2">
    <location>
        <begin position="1480"/>
        <end position="1536"/>
    </location>
</feature>
<dbReference type="EMBL" id="JAEAOA010002000">
    <property type="protein sequence ID" value="KAK3576490.1"/>
    <property type="molecule type" value="Genomic_DNA"/>
</dbReference>
<evidence type="ECO:0000256" key="2">
    <source>
        <dbReference type="SAM" id="MobiDB-lite"/>
    </source>
</evidence>
<feature type="compositionally biased region" description="Polar residues" evidence="2">
    <location>
        <begin position="1793"/>
        <end position="1803"/>
    </location>
</feature>
<feature type="region of interest" description="Disordered" evidence="2">
    <location>
        <begin position="2797"/>
        <end position="2816"/>
    </location>
</feature>
<organism evidence="3 4">
    <name type="scientific">Potamilus streckersoni</name>
    <dbReference type="NCBI Taxonomy" id="2493646"/>
    <lineage>
        <taxon>Eukaryota</taxon>
        <taxon>Metazoa</taxon>
        <taxon>Spiralia</taxon>
        <taxon>Lophotrochozoa</taxon>
        <taxon>Mollusca</taxon>
        <taxon>Bivalvia</taxon>
        <taxon>Autobranchia</taxon>
        <taxon>Heteroconchia</taxon>
        <taxon>Palaeoheterodonta</taxon>
        <taxon>Unionida</taxon>
        <taxon>Unionoidea</taxon>
        <taxon>Unionidae</taxon>
        <taxon>Ambleminae</taxon>
        <taxon>Lampsilini</taxon>
        <taxon>Potamilus</taxon>
    </lineage>
</organism>
<feature type="compositionally biased region" description="Basic and acidic residues" evidence="2">
    <location>
        <begin position="2693"/>
        <end position="2702"/>
    </location>
</feature>
<reference evidence="3" key="2">
    <citation type="journal article" date="2021" name="Genome Biol. Evol.">
        <title>Developing a high-quality reference genome for a parasitic bivalve with doubly uniparental inheritance (Bivalvia: Unionida).</title>
        <authorList>
            <person name="Smith C.H."/>
        </authorList>
    </citation>
    <scope>NUCLEOTIDE SEQUENCE</scope>
    <source>
        <strain evidence="3">CHS0354</strain>
        <tissue evidence="3">Mantle</tissue>
    </source>
</reference>
<feature type="region of interest" description="Disordered" evidence="2">
    <location>
        <begin position="2498"/>
        <end position="2532"/>
    </location>
</feature>
<feature type="compositionally biased region" description="Basic and acidic residues" evidence="2">
    <location>
        <begin position="863"/>
        <end position="876"/>
    </location>
</feature>
<feature type="region of interest" description="Disordered" evidence="2">
    <location>
        <begin position="2826"/>
        <end position="2849"/>
    </location>
</feature>
<feature type="compositionally biased region" description="Basic and acidic residues" evidence="2">
    <location>
        <begin position="2498"/>
        <end position="2509"/>
    </location>
</feature>
<evidence type="ECO:0000256" key="1">
    <source>
        <dbReference type="SAM" id="Coils"/>
    </source>
</evidence>
<feature type="compositionally biased region" description="Low complexity" evidence="2">
    <location>
        <begin position="3294"/>
        <end position="3309"/>
    </location>
</feature>
<name>A0AAE0RNP5_9BIVA</name>
<feature type="compositionally biased region" description="Basic and acidic residues" evidence="2">
    <location>
        <begin position="2406"/>
        <end position="2422"/>
    </location>
</feature>
<feature type="region of interest" description="Disordered" evidence="2">
    <location>
        <begin position="2565"/>
        <end position="2777"/>
    </location>
</feature>
<feature type="compositionally biased region" description="Basic and acidic residues" evidence="2">
    <location>
        <begin position="3328"/>
        <end position="3340"/>
    </location>
</feature>
<feature type="region of interest" description="Disordered" evidence="2">
    <location>
        <begin position="1126"/>
        <end position="1161"/>
    </location>
</feature>
<reference evidence="3" key="3">
    <citation type="submission" date="2023-05" db="EMBL/GenBank/DDBJ databases">
        <authorList>
            <person name="Smith C.H."/>
        </authorList>
    </citation>
    <scope>NUCLEOTIDE SEQUENCE</scope>
    <source>
        <strain evidence="3">CHS0354</strain>
        <tissue evidence="3">Mantle</tissue>
    </source>
</reference>
<feature type="compositionally biased region" description="Acidic residues" evidence="2">
    <location>
        <begin position="3085"/>
        <end position="3097"/>
    </location>
</feature>
<feature type="region of interest" description="Disordered" evidence="2">
    <location>
        <begin position="1321"/>
        <end position="1356"/>
    </location>
</feature>
<feature type="region of interest" description="Disordered" evidence="2">
    <location>
        <begin position="689"/>
        <end position="959"/>
    </location>
</feature>
<feature type="region of interest" description="Disordered" evidence="2">
    <location>
        <begin position="425"/>
        <end position="455"/>
    </location>
</feature>
<feature type="compositionally biased region" description="Polar residues" evidence="2">
    <location>
        <begin position="2703"/>
        <end position="2735"/>
    </location>
</feature>
<feature type="region of interest" description="Disordered" evidence="2">
    <location>
        <begin position="3084"/>
        <end position="3139"/>
    </location>
</feature>
<evidence type="ECO:0000313" key="4">
    <source>
        <dbReference type="Proteomes" id="UP001195483"/>
    </source>
</evidence>
<feature type="compositionally biased region" description="Polar residues" evidence="2">
    <location>
        <begin position="2511"/>
        <end position="2527"/>
    </location>
</feature>
<feature type="compositionally biased region" description="Polar residues" evidence="2">
    <location>
        <begin position="1335"/>
        <end position="1347"/>
    </location>
</feature>
<feature type="compositionally biased region" description="Basic and acidic residues" evidence="2">
    <location>
        <begin position="2743"/>
        <end position="2759"/>
    </location>
</feature>
<proteinExistence type="predicted"/>
<feature type="region of interest" description="Disordered" evidence="2">
    <location>
        <begin position="276"/>
        <end position="342"/>
    </location>
</feature>
<feature type="compositionally biased region" description="Basic and acidic residues" evidence="2">
    <location>
        <begin position="278"/>
        <end position="299"/>
    </location>
</feature>
<feature type="compositionally biased region" description="Basic and acidic residues" evidence="2">
    <location>
        <begin position="2565"/>
        <end position="2577"/>
    </location>
</feature>
<feature type="compositionally biased region" description="Basic and acidic residues" evidence="2">
    <location>
        <begin position="804"/>
        <end position="839"/>
    </location>
</feature>
<feature type="region of interest" description="Disordered" evidence="2">
    <location>
        <begin position="170"/>
        <end position="240"/>
    </location>
</feature>
<feature type="compositionally biased region" description="Basic and acidic residues" evidence="2">
    <location>
        <begin position="3098"/>
        <end position="3130"/>
    </location>
</feature>
<protein>
    <submittedName>
        <fullName evidence="3">Uncharacterized protein</fullName>
    </submittedName>
</protein>
<evidence type="ECO:0000313" key="3">
    <source>
        <dbReference type="EMBL" id="KAK3576490.1"/>
    </source>
</evidence>
<feature type="compositionally biased region" description="Basic and acidic residues" evidence="2">
    <location>
        <begin position="306"/>
        <end position="322"/>
    </location>
</feature>
<feature type="compositionally biased region" description="Basic and acidic residues" evidence="2">
    <location>
        <begin position="924"/>
        <end position="958"/>
    </location>
</feature>
<feature type="region of interest" description="Disordered" evidence="2">
    <location>
        <begin position="2381"/>
        <end position="2433"/>
    </location>
</feature>
<accession>A0AAE0RNP5</accession>
<feature type="compositionally biased region" description="Basic and acidic residues" evidence="2">
    <location>
        <begin position="3220"/>
        <end position="3229"/>
    </location>
</feature>
<dbReference type="Proteomes" id="UP001195483">
    <property type="component" value="Unassembled WGS sequence"/>
</dbReference>
<feature type="region of interest" description="Disordered" evidence="2">
    <location>
        <begin position="1789"/>
        <end position="1809"/>
    </location>
</feature>
<feature type="compositionally biased region" description="Basic and acidic residues" evidence="2">
    <location>
        <begin position="1486"/>
        <end position="1502"/>
    </location>
</feature>
<feature type="region of interest" description="Disordered" evidence="2">
    <location>
        <begin position="1368"/>
        <end position="1392"/>
    </location>
</feature>
<feature type="region of interest" description="Disordered" evidence="2">
    <location>
        <begin position="610"/>
        <end position="644"/>
    </location>
</feature>
<feature type="compositionally biased region" description="Acidic residues" evidence="2">
    <location>
        <begin position="442"/>
        <end position="455"/>
    </location>
</feature>
<feature type="compositionally biased region" description="Basic and acidic residues" evidence="2">
    <location>
        <begin position="191"/>
        <end position="201"/>
    </location>
</feature>
<feature type="region of interest" description="Disordered" evidence="2">
    <location>
        <begin position="3203"/>
        <end position="3424"/>
    </location>
</feature>
<feature type="compositionally biased region" description="Basic residues" evidence="2">
    <location>
        <begin position="3368"/>
        <end position="3378"/>
    </location>
</feature>
<feature type="coiled-coil region" evidence="1">
    <location>
        <begin position="28"/>
        <end position="101"/>
    </location>
</feature>